<organism evidence="3 4">
    <name type="scientific">Duganella margarita</name>
    <dbReference type="NCBI Taxonomy" id="2692170"/>
    <lineage>
        <taxon>Bacteria</taxon>
        <taxon>Pseudomonadati</taxon>
        <taxon>Pseudomonadota</taxon>
        <taxon>Betaproteobacteria</taxon>
        <taxon>Burkholderiales</taxon>
        <taxon>Oxalobacteraceae</taxon>
        <taxon>Telluria group</taxon>
        <taxon>Duganella</taxon>
    </lineage>
</organism>
<evidence type="ECO:0000259" key="2">
    <source>
        <dbReference type="Pfam" id="PF07589"/>
    </source>
</evidence>
<proteinExistence type="predicted"/>
<reference evidence="3 4" key="1">
    <citation type="submission" date="2019-12" db="EMBL/GenBank/DDBJ databases">
        <title>Novel species isolated from a subtropical stream in China.</title>
        <authorList>
            <person name="Lu H."/>
        </authorList>
    </citation>
    <scope>NUCLEOTIDE SEQUENCE [LARGE SCALE GENOMIC DNA]</scope>
    <source>
        <strain evidence="3 4">FT109W</strain>
    </source>
</reference>
<evidence type="ECO:0000313" key="3">
    <source>
        <dbReference type="EMBL" id="MYN41130.1"/>
    </source>
</evidence>
<dbReference type="EMBL" id="WWCS01000011">
    <property type="protein sequence ID" value="MYN41130.1"/>
    <property type="molecule type" value="Genomic_DNA"/>
</dbReference>
<feature type="chain" id="PRO_5045971055" evidence="1">
    <location>
        <begin position="17"/>
        <end position="210"/>
    </location>
</feature>
<comment type="caution">
    <text evidence="3">The sequence shown here is derived from an EMBL/GenBank/DDBJ whole genome shotgun (WGS) entry which is preliminary data.</text>
</comment>
<accession>A0ABW9WJY6</accession>
<feature type="signal peptide" evidence="1">
    <location>
        <begin position="1"/>
        <end position="16"/>
    </location>
</feature>
<feature type="domain" description="Ice-binding protein C-terminal" evidence="2">
    <location>
        <begin position="183"/>
        <end position="207"/>
    </location>
</feature>
<evidence type="ECO:0000313" key="4">
    <source>
        <dbReference type="Proteomes" id="UP000466332"/>
    </source>
</evidence>
<protein>
    <submittedName>
        <fullName evidence="3">PEP-CTERM sorting domain-containing protein</fullName>
    </submittedName>
</protein>
<gene>
    <name evidence="3" type="ORF">GTP55_17340</name>
</gene>
<dbReference type="Pfam" id="PF07589">
    <property type="entry name" value="PEP-CTERM"/>
    <property type="match status" value="1"/>
</dbReference>
<dbReference type="NCBIfam" id="TIGR02595">
    <property type="entry name" value="PEP_CTERM"/>
    <property type="match status" value="1"/>
</dbReference>
<dbReference type="InterPro" id="IPR013424">
    <property type="entry name" value="Ice-binding_C"/>
</dbReference>
<dbReference type="Proteomes" id="UP000466332">
    <property type="component" value="Unassembled WGS sequence"/>
</dbReference>
<evidence type="ECO:0000256" key="1">
    <source>
        <dbReference type="SAM" id="SignalP"/>
    </source>
</evidence>
<keyword evidence="1" id="KW-0732">Signal</keyword>
<name>A0ABW9WJY6_9BURK</name>
<keyword evidence="4" id="KW-1185">Reference proteome</keyword>
<sequence>MLASAVLLLVATGARANITTYTSQSSYLAAVGNTGVDSFDDLDIDGYNGPLKRNAGDYGYTVSAAPNSPQIWGASDDGSDIWLTGGNRLDVVTFAPSAALAGVGGFFFGSDLFGFSTPASYLTLSATDSTGATITYRLNTPNFDSFVGFVSTGNLVSFSVSAGNQPGVWATVNNLHLSAAVTAVPEPETYAMLLAGLGLMGFVARRKSNA</sequence>